<gene>
    <name evidence="1" type="ORF">ACFOKF_08710</name>
</gene>
<dbReference type="RefSeq" id="WP_380795065.1">
    <property type="nucleotide sequence ID" value="NZ_JBHRVU010000004.1"/>
</dbReference>
<reference evidence="2" key="1">
    <citation type="journal article" date="2019" name="Int. J. Syst. Evol. Microbiol.">
        <title>The Global Catalogue of Microorganisms (GCM) 10K type strain sequencing project: providing services to taxonomists for standard genome sequencing and annotation.</title>
        <authorList>
            <consortium name="The Broad Institute Genomics Platform"/>
            <consortium name="The Broad Institute Genome Sequencing Center for Infectious Disease"/>
            <person name="Wu L."/>
            <person name="Ma J."/>
        </authorList>
    </citation>
    <scope>NUCLEOTIDE SEQUENCE [LARGE SCALE GENOMIC DNA]</scope>
    <source>
        <strain evidence="2">CCM 7491</strain>
    </source>
</reference>
<organism evidence="1 2">
    <name type="scientific">Sphingobium rhizovicinum</name>
    <dbReference type="NCBI Taxonomy" id="432308"/>
    <lineage>
        <taxon>Bacteria</taxon>
        <taxon>Pseudomonadati</taxon>
        <taxon>Pseudomonadota</taxon>
        <taxon>Alphaproteobacteria</taxon>
        <taxon>Sphingomonadales</taxon>
        <taxon>Sphingomonadaceae</taxon>
        <taxon>Sphingobium</taxon>
    </lineage>
</organism>
<comment type="caution">
    <text evidence="1">The sequence shown here is derived from an EMBL/GenBank/DDBJ whole genome shotgun (WGS) entry which is preliminary data.</text>
</comment>
<dbReference type="Proteomes" id="UP001595681">
    <property type="component" value="Unassembled WGS sequence"/>
</dbReference>
<protein>
    <recommendedName>
        <fullName evidence="3">Hemerythrin-like domain-containing protein</fullName>
    </recommendedName>
</protein>
<proteinExistence type="predicted"/>
<sequence length="139" mass="16218">MQMILAQDHDGLRKMMRNFAHAMENARVEDMPDIARRRIGFSQLFREHMAREDAMVRDVRRGAMAPQADRIFRDHSRAIVALFLRYSDHIKYWTPAQIAADWPGYRQGVLALQNGLYDQMEWEEANLHPLLQGPAQRAA</sequence>
<keyword evidence="2" id="KW-1185">Reference proteome</keyword>
<evidence type="ECO:0008006" key="3">
    <source>
        <dbReference type="Google" id="ProtNLM"/>
    </source>
</evidence>
<name>A0ABV7NEQ0_9SPHN</name>
<dbReference type="EMBL" id="JBHRVU010000004">
    <property type="protein sequence ID" value="MFC3441277.1"/>
    <property type="molecule type" value="Genomic_DNA"/>
</dbReference>
<evidence type="ECO:0000313" key="2">
    <source>
        <dbReference type="Proteomes" id="UP001595681"/>
    </source>
</evidence>
<evidence type="ECO:0000313" key="1">
    <source>
        <dbReference type="EMBL" id="MFC3441277.1"/>
    </source>
</evidence>
<dbReference type="Gene3D" id="1.20.120.520">
    <property type="entry name" value="nmb1532 protein domain like"/>
    <property type="match status" value="1"/>
</dbReference>
<accession>A0ABV7NEQ0</accession>